<dbReference type="EMBL" id="CP032707">
    <property type="protein sequence ID" value="AYG94332.1"/>
    <property type="molecule type" value="Genomic_DNA"/>
</dbReference>
<evidence type="ECO:0000256" key="2">
    <source>
        <dbReference type="SAM" id="SignalP"/>
    </source>
</evidence>
<accession>A0A494RK45</accession>
<evidence type="ECO:0008006" key="5">
    <source>
        <dbReference type="Google" id="ProtNLM"/>
    </source>
</evidence>
<dbReference type="Proteomes" id="UP000276984">
    <property type="component" value="Chromosome"/>
</dbReference>
<feature type="signal peptide" evidence="2">
    <location>
        <begin position="1"/>
        <end position="24"/>
    </location>
</feature>
<feature type="region of interest" description="Disordered" evidence="1">
    <location>
        <begin position="137"/>
        <end position="159"/>
    </location>
</feature>
<reference evidence="3 4" key="1">
    <citation type="submission" date="2018-10" db="EMBL/GenBank/DDBJ databases">
        <title>Complete genome sequence of Brevundimonas naejangsanensis BRV3.</title>
        <authorList>
            <person name="Berrios L."/>
            <person name="Ely B."/>
        </authorList>
    </citation>
    <scope>NUCLEOTIDE SEQUENCE [LARGE SCALE GENOMIC DNA]</scope>
    <source>
        <strain evidence="3 4">BRV3</strain>
    </source>
</reference>
<evidence type="ECO:0000313" key="4">
    <source>
        <dbReference type="Proteomes" id="UP000276984"/>
    </source>
</evidence>
<dbReference type="RefSeq" id="WP_121481488.1">
    <property type="nucleotide sequence ID" value="NZ_CP032707.1"/>
</dbReference>
<proteinExistence type="predicted"/>
<dbReference type="OrthoDB" id="10012981at2"/>
<feature type="compositionally biased region" description="Low complexity" evidence="1">
    <location>
        <begin position="53"/>
        <end position="63"/>
    </location>
</feature>
<gene>
    <name evidence="3" type="ORF">D8I30_03380</name>
</gene>
<feature type="compositionally biased region" description="Basic and acidic residues" evidence="1">
    <location>
        <begin position="141"/>
        <end position="157"/>
    </location>
</feature>
<sequence length="205" mass="22065">MRTKLMSSAVVLAGVLAFASAGYAQSYGGGHDRNDKGGDKVIDDSFNDHSHTTDSYNDTYNTNVDLGSSFSNNRKYDTDNTNSFNDNRTYDNDTDVDHSFNTEHSNNTNNSFNTDNSTHDWNVRVSLNYQELSANVSDVGFDQREDHDGRQDADMRSGDITQRGGAFAGFAGIQTVSNNSGLASIGQAATAVSANANVTFGNGGQ</sequence>
<keyword evidence="4" id="KW-1185">Reference proteome</keyword>
<feature type="region of interest" description="Disordered" evidence="1">
    <location>
        <begin position="30"/>
        <end position="90"/>
    </location>
</feature>
<evidence type="ECO:0000313" key="3">
    <source>
        <dbReference type="EMBL" id="AYG94332.1"/>
    </source>
</evidence>
<protein>
    <recommendedName>
        <fullName evidence="5">Heme utilization protein</fullName>
    </recommendedName>
</protein>
<keyword evidence="2" id="KW-0732">Signal</keyword>
<feature type="chain" id="PRO_5019792164" description="Heme utilization protein" evidence="2">
    <location>
        <begin position="25"/>
        <end position="205"/>
    </location>
</feature>
<dbReference type="AlphaFoldDB" id="A0A494RK45"/>
<name>A0A494RK45_9CAUL</name>
<evidence type="ECO:0000256" key="1">
    <source>
        <dbReference type="SAM" id="MobiDB-lite"/>
    </source>
</evidence>
<feature type="compositionally biased region" description="Polar residues" evidence="1">
    <location>
        <begin position="64"/>
        <end position="87"/>
    </location>
</feature>
<organism evidence="3 4">
    <name type="scientific">Brevundimonas naejangsanensis</name>
    <dbReference type="NCBI Taxonomy" id="588932"/>
    <lineage>
        <taxon>Bacteria</taxon>
        <taxon>Pseudomonadati</taxon>
        <taxon>Pseudomonadota</taxon>
        <taxon>Alphaproteobacteria</taxon>
        <taxon>Caulobacterales</taxon>
        <taxon>Caulobacteraceae</taxon>
        <taxon>Brevundimonas</taxon>
    </lineage>
</organism>
<feature type="compositionally biased region" description="Basic and acidic residues" evidence="1">
    <location>
        <begin position="30"/>
        <end position="52"/>
    </location>
</feature>